<protein>
    <submittedName>
        <fullName evidence="10">V-type ATP synthase subunit K</fullName>
    </submittedName>
</protein>
<dbReference type="FunFam" id="1.20.120.610:FF:000005">
    <property type="entry name" value="V-type sodium ATPase subunit K"/>
    <property type="match status" value="1"/>
</dbReference>
<evidence type="ECO:0000256" key="1">
    <source>
        <dbReference type="ARBA" id="ARBA00004141"/>
    </source>
</evidence>
<feature type="domain" description="V-ATPase proteolipid subunit C-like" evidence="9">
    <location>
        <begin position="10"/>
        <end position="68"/>
    </location>
</feature>
<dbReference type="CDD" id="cd18180">
    <property type="entry name" value="ATP-synt_Vo_Ao_c_NTPK_rpt2"/>
    <property type="match status" value="1"/>
</dbReference>
<feature type="transmembrane region" description="Helical" evidence="8">
    <location>
        <begin position="90"/>
        <end position="110"/>
    </location>
</feature>
<evidence type="ECO:0000256" key="4">
    <source>
        <dbReference type="ARBA" id="ARBA00022692"/>
    </source>
</evidence>
<evidence type="ECO:0000256" key="6">
    <source>
        <dbReference type="ARBA" id="ARBA00023065"/>
    </source>
</evidence>
<keyword evidence="6 8" id="KW-0406">Ion transport</keyword>
<dbReference type="GO" id="GO:0046961">
    <property type="term" value="F:proton-transporting ATPase activity, rotational mechanism"/>
    <property type="evidence" value="ECO:0007669"/>
    <property type="project" value="InterPro"/>
</dbReference>
<keyword evidence="5 8" id="KW-1133">Transmembrane helix</keyword>
<sequence length="158" mass="15926">MTLGLILAIIGAALAAILPGIGSAYGVQIGGQAAAGVTSEKPELFGKLLVLQALPGTQGIYGFLIAVLVMVRTGMLTGAPVALTTQQGWAFFAACMPMAIVGLLSAISQGKAAVAAIHMTAKQPDSSAKGITMTALVETYAILALLVSVLFVFIGIPV</sequence>
<dbReference type="Proteomes" id="UP000824002">
    <property type="component" value="Unassembled WGS sequence"/>
</dbReference>
<proteinExistence type="inferred from homology"/>
<reference evidence="10" key="2">
    <citation type="journal article" date="2021" name="PeerJ">
        <title>Extensive microbial diversity within the chicken gut microbiome revealed by metagenomics and culture.</title>
        <authorList>
            <person name="Gilroy R."/>
            <person name="Ravi A."/>
            <person name="Getino M."/>
            <person name="Pursley I."/>
            <person name="Horton D.L."/>
            <person name="Alikhan N.F."/>
            <person name="Baker D."/>
            <person name="Gharbi K."/>
            <person name="Hall N."/>
            <person name="Watson M."/>
            <person name="Adriaenssens E.M."/>
            <person name="Foster-Nyarko E."/>
            <person name="Jarju S."/>
            <person name="Secka A."/>
            <person name="Antonio M."/>
            <person name="Oren A."/>
            <person name="Chaudhuri R.R."/>
            <person name="La Ragione R."/>
            <person name="Hildebrand F."/>
            <person name="Pallen M.J."/>
        </authorList>
    </citation>
    <scope>NUCLEOTIDE SEQUENCE</scope>
    <source>
        <strain evidence="10">CHK199-13235</strain>
    </source>
</reference>
<keyword evidence="4 8" id="KW-0812">Transmembrane</keyword>
<evidence type="ECO:0000256" key="7">
    <source>
        <dbReference type="ARBA" id="ARBA00023136"/>
    </source>
</evidence>
<evidence type="ECO:0000256" key="2">
    <source>
        <dbReference type="ARBA" id="ARBA00007296"/>
    </source>
</evidence>
<dbReference type="Pfam" id="PF00137">
    <property type="entry name" value="ATP-synt_C"/>
    <property type="match status" value="2"/>
</dbReference>
<dbReference type="InterPro" id="IPR035921">
    <property type="entry name" value="F/V-ATP_Csub_sf"/>
</dbReference>
<evidence type="ECO:0000256" key="3">
    <source>
        <dbReference type="ARBA" id="ARBA00022448"/>
    </source>
</evidence>
<gene>
    <name evidence="10" type="ORF">IAB51_08550</name>
</gene>
<dbReference type="GO" id="GO:0033179">
    <property type="term" value="C:proton-transporting V-type ATPase, V0 domain"/>
    <property type="evidence" value="ECO:0007669"/>
    <property type="project" value="InterPro"/>
</dbReference>
<dbReference type="CDD" id="cd18179">
    <property type="entry name" value="ATP-synt_Vo_Ao_c_NTPK_rpt1"/>
    <property type="match status" value="1"/>
</dbReference>
<dbReference type="PRINTS" id="PR00122">
    <property type="entry name" value="VACATPASE"/>
</dbReference>
<accession>A0A9D1FN76</accession>
<dbReference type="PANTHER" id="PTHR10263">
    <property type="entry name" value="V-TYPE PROTON ATPASE PROTEOLIPID SUBUNIT"/>
    <property type="match status" value="1"/>
</dbReference>
<comment type="similarity">
    <text evidence="2 8">Belongs to the V-ATPase proteolipid subunit family.</text>
</comment>
<dbReference type="Gene3D" id="1.20.120.610">
    <property type="entry name" value="lithium bound rotor ring of v- atpase"/>
    <property type="match status" value="1"/>
</dbReference>
<feature type="transmembrane region" description="Helical" evidence="8">
    <location>
        <begin position="130"/>
        <end position="156"/>
    </location>
</feature>
<comment type="caution">
    <text evidence="8">Lacks conserved residue(s) required for the propagation of feature annotation.</text>
</comment>
<keyword evidence="7 8" id="KW-0472">Membrane</keyword>
<feature type="domain" description="V-ATPase proteolipid subunit C-like" evidence="9">
    <location>
        <begin position="92"/>
        <end position="150"/>
    </location>
</feature>
<evidence type="ECO:0000256" key="8">
    <source>
        <dbReference type="RuleBase" id="RU363060"/>
    </source>
</evidence>
<evidence type="ECO:0000256" key="5">
    <source>
        <dbReference type="ARBA" id="ARBA00022989"/>
    </source>
</evidence>
<keyword evidence="3 8" id="KW-0813">Transport</keyword>
<dbReference type="EMBL" id="DVJP01000054">
    <property type="protein sequence ID" value="HIS76843.1"/>
    <property type="molecule type" value="Genomic_DNA"/>
</dbReference>
<dbReference type="InterPro" id="IPR000245">
    <property type="entry name" value="ATPase_proteolipid_csu"/>
</dbReference>
<organism evidence="10 11">
    <name type="scientific">Candidatus Merdivicinus excrementipullorum</name>
    <dbReference type="NCBI Taxonomy" id="2840867"/>
    <lineage>
        <taxon>Bacteria</taxon>
        <taxon>Bacillati</taxon>
        <taxon>Bacillota</taxon>
        <taxon>Clostridia</taxon>
        <taxon>Eubacteriales</taxon>
        <taxon>Oscillospiraceae</taxon>
        <taxon>Oscillospiraceae incertae sedis</taxon>
        <taxon>Candidatus Merdivicinus</taxon>
    </lineage>
</organism>
<dbReference type="AlphaFoldDB" id="A0A9D1FN76"/>
<name>A0A9D1FN76_9FIRM</name>
<dbReference type="InterPro" id="IPR002379">
    <property type="entry name" value="ATPase_proteolipid_c-like_dom"/>
</dbReference>
<evidence type="ECO:0000313" key="10">
    <source>
        <dbReference type="EMBL" id="HIS76843.1"/>
    </source>
</evidence>
<comment type="caution">
    <text evidence="10">The sequence shown here is derived from an EMBL/GenBank/DDBJ whole genome shotgun (WGS) entry which is preliminary data.</text>
</comment>
<reference evidence="10" key="1">
    <citation type="submission" date="2020-10" db="EMBL/GenBank/DDBJ databases">
        <authorList>
            <person name="Gilroy R."/>
        </authorList>
    </citation>
    <scope>NUCLEOTIDE SEQUENCE</scope>
    <source>
        <strain evidence="10">CHK199-13235</strain>
    </source>
</reference>
<comment type="subcellular location">
    <subcellularLocation>
        <location evidence="1">Membrane</location>
        <topology evidence="1">Multi-pass membrane protein</topology>
    </subcellularLocation>
</comment>
<evidence type="ECO:0000259" key="9">
    <source>
        <dbReference type="Pfam" id="PF00137"/>
    </source>
</evidence>
<evidence type="ECO:0000313" key="11">
    <source>
        <dbReference type="Proteomes" id="UP000824002"/>
    </source>
</evidence>
<dbReference type="NCBIfam" id="NF005124">
    <property type="entry name" value="PRK06558.1"/>
    <property type="match status" value="1"/>
</dbReference>
<dbReference type="SUPFAM" id="SSF81333">
    <property type="entry name" value="F1F0 ATP synthase subunit C"/>
    <property type="match status" value="2"/>
</dbReference>